<evidence type="ECO:0000313" key="2">
    <source>
        <dbReference type="EMBL" id="MFB9330114.1"/>
    </source>
</evidence>
<keyword evidence="1" id="KW-0812">Transmembrane</keyword>
<keyword evidence="3" id="KW-1185">Reference proteome</keyword>
<name>A0ABV5KY16_9BACL</name>
<keyword evidence="1" id="KW-0472">Membrane</keyword>
<sequence length="82" mass="9024">MDSAFQDINAMFEAGAMLIAKVLFMTILLPEIAGVIVIGVVLRIRGELFRVLMIGVTLCCVFLFWRFGLPMLAEGSTKMVSP</sequence>
<proteinExistence type="predicted"/>
<dbReference type="Proteomes" id="UP001589747">
    <property type="component" value="Unassembled WGS sequence"/>
</dbReference>
<accession>A0ABV5KY16</accession>
<gene>
    <name evidence="2" type="ORF">ACFFSY_29575</name>
</gene>
<dbReference type="EMBL" id="JBHMDO010000047">
    <property type="protein sequence ID" value="MFB9330114.1"/>
    <property type="molecule type" value="Genomic_DNA"/>
</dbReference>
<comment type="caution">
    <text evidence="2">The sequence shown here is derived from an EMBL/GenBank/DDBJ whole genome shotgun (WGS) entry which is preliminary data.</text>
</comment>
<dbReference type="RefSeq" id="WP_377500998.1">
    <property type="nucleotide sequence ID" value="NZ_JBHMDO010000047.1"/>
</dbReference>
<reference evidence="2 3" key="1">
    <citation type="submission" date="2024-09" db="EMBL/GenBank/DDBJ databases">
        <authorList>
            <person name="Sun Q."/>
            <person name="Mori K."/>
        </authorList>
    </citation>
    <scope>NUCLEOTIDE SEQUENCE [LARGE SCALE GENOMIC DNA]</scope>
    <source>
        <strain evidence="2 3">TISTR 2452</strain>
    </source>
</reference>
<protein>
    <submittedName>
        <fullName evidence="2">Uncharacterized protein</fullName>
    </submittedName>
</protein>
<organism evidence="2 3">
    <name type="scientific">Paenibacillus aurantiacus</name>
    <dbReference type="NCBI Taxonomy" id="1936118"/>
    <lineage>
        <taxon>Bacteria</taxon>
        <taxon>Bacillati</taxon>
        <taxon>Bacillota</taxon>
        <taxon>Bacilli</taxon>
        <taxon>Bacillales</taxon>
        <taxon>Paenibacillaceae</taxon>
        <taxon>Paenibacillus</taxon>
    </lineage>
</organism>
<evidence type="ECO:0000313" key="3">
    <source>
        <dbReference type="Proteomes" id="UP001589747"/>
    </source>
</evidence>
<keyword evidence="1" id="KW-1133">Transmembrane helix</keyword>
<feature type="transmembrane region" description="Helical" evidence="1">
    <location>
        <begin position="48"/>
        <end position="69"/>
    </location>
</feature>
<feature type="transmembrane region" description="Helical" evidence="1">
    <location>
        <begin position="18"/>
        <end position="42"/>
    </location>
</feature>
<evidence type="ECO:0000256" key="1">
    <source>
        <dbReference type="SAM" id="Phobius"/>
    </source>
</evidence>